<comment type="caution">
    <text evidence="2">The sequence shown here is derived from an EMBL/GenBank/DDBJ whole genome shotgun (WGS) entry which is preliminary data.</text>
</comment>
<evidence type="ECO:0000313" key="3">
    <source>
        <dbReference type="Proteomes" id="UP001054821"/>
    </source>
</evidence>
<dbReference type="EMBL" id="JAJFAZ020000007">
    <property type="protein sequence ID" value="KAI5316446.1"/>
    <property type="molecule type" value="Genomic_DNA"/>
</dbReference>
<accession>A0AAD4YP75</accession>
<gene>
    <name evidence="2" type="ORF">L3X38_036153</name>
</gene>
<feature type="region of interest" description="Disordered" evidence="1">
    <location>
        <begin position="104"/>
        <end position="152"/>
    </location>
</feature>
<sequence length="152" mass="16433">MRVVVPTLVGSAYRAGAAAVPVGVQPSSPYLHGRATWAKPAQMDRAVIQGNETNHRARTRPRLWPTFLKAPKPSSLSLSPAFASTTRLGCARRTKTKMELGELAQISSEPSASPHGTGRTTRLRPSRPKEEYGHSTTPWTRSLTATATCTKV</sequence>
<dbReference type="AlphaFoldDB" id="A0AAD4YP75"/>
<name>A0AAD4YP75_PRUDU</name>
<proteinExistence type="predicted"/>
<feature type="compositionally biased region" description="Polar residues" evidence="1">
    <location>
        <begin position="134"/>
        <end position="152"/>
    </location>
</feature>
<organism evidence="2 3">
    <name type="scientific">Prunus dulcis</name>
    <name type="common">Almond</name>
    <name type="synonym">Amygdalus dulcis</name>
    <dbReference type="NCBI Taxonomy" id="3755"/>
    <lineage>
        <taxon>Eukaryota</taxon>
        <taxon>Viridiplantae</taxon>
        <taxon>Streptophyta</taxon>
        <taxon>Embryophyta</taxon>
        <taxon>Tracheophyta</taxon>
        <taxon>Spermatophyta</taxon>
        <taxon>Magnoliopsida</taxon>
        <taxon>eudicotyledons</taxon>
        <taxon>Gunneridae</taxon>
        <taxon>Pentapetalae</taxon>
        <taxon>rosids</taxon>
        <taxon>fabids</taxon>
        <taxon>Rosales</taxon>
        <taxon>Rosaceae</taxon>
        <taxon>Amygdaloideae</taxon>
        <taxon>Amygdaleae</taxon>
        <taxon>Prunus</taxon>
    </lineage>
</organism>
<evidence type="ECO:0000313" key="2">
    <source>
        <dbReference type="EMBL" id="KAI5316446.1"/>
    </source>
</evidence>
<protein>
    <submittedName>
        <fullName evidence="2">Uncharacterized protein</fullName>
    </submittedName>
</protein>
<reference evidence="2 3" key="1">
    <citation type="journal article" date="2022" name="G3 (Bethesda)">
        <title>Whole-genome sequence and methylome profiling of the almond [Prunus dulcis (Mill.) D.A. Webb] cultivar 'Nonpareil'.</title>
        <authorList>
            <person name="D'Amico-Willman K.M."/>
            <person name="Ouma W.Z."/>
            <person name="Meulia T."/>
            <person name="Sideli G.M."/>
            <person name="Gradziel T.M."/>
            <person name="Fresnedo-Ramirez J."/>
        </authorList>
    </citation>
    <scope>NUCLEOTIDE SEQUENCE [LARGE SCALE GENOMIC DNA]</scope>
    <source>
        <strain evidence="2">Clone GOH B32 T37-40</strain>
    </source>
</reference>
<evidence type="ECO:0000256" key="1">
    <source>
        <dbReference type="SAM" id="MobiDB-lite"/>
    </source>
</evidence>
<dbReference type="Proteomes" id="UP001054821">
    <property type="component" value="Chromosome 7"/>
</dbReference>
<keyword evidence="3" id="KW-1185">Reference proteome</keyword>